<feature type="domain" description="EF-hand" evidence="5">
    <location>
        <begin position="126"/>
        <end position="161"/>
    </location>
</feature>
<dbReference type="STRING" id="2903.R1DHH5"/>
<dbReference type="KEGG" id="ehx:EMIHUDRAFT_215950"/>
<sequence length="208" mass="22120">MLLAPAMLLPLVLSLTAWAPYRSALPKLVSGRQAVAARAAAAVAADADTVDAEADAFFRSIDENCDGLISFEELSNHLGSLGYATGAIEHVVDMLDLNRDGEISPEELRESFRRYDDPALRAALGLSLSAADAVFDALDANGDGAISRSELAAYLKGNGYGDPKYRCTADAIWQMLDINADGAVSRSELRSGYLTYSALRTALGMGNR</sequence>
<dbReference type="HOGENOM" id="CLU_1323038_0_0_1"/>
<dbReference type="EnsemblProtists" id="EOD10256">
    <property type="protein sequence ID" value="EOD10256"/>
    <property type="gene ID" value="EMIHUDRAFT_215950"/>
</dbReference>
<evidence type="ECO:0000256" key="3">
    <source>
        <dbReference type="ARBA" id="ARBA00022837"/>
    </source>
</evidence>
<reference evidence="6" key="2">
    <citation type="submission" date="2024-10" db="UniProtKB">
        <authorList>
            <consortium name="EnsemblProtists"/>
        </authorList>
    </citation>
    <scope>IDENTIFICATION</scope>
</reference>
<dbReference type="SMART" id="SM00054">
    <property type="entry name" value="EFh"/>
    <property type="match status" value="4"/>
</dbReference>
<feature type="domain" description="EF-hand" evidence="5">
    <location>
        <begin position="49"/>
        <end position="84"/>
    </location>
</feature>
<keyword evidence="7" id="KW-1185">Reference proteome</keyword>
<evidence type="ECO:0000313" key="7">
    <source>
        <dbReference type="Proteomes" id="UP000013827"/>
    </source>
</evidence>
<dbReference type="Gene3D" id="1.10.238.10">
    <property type="entry name" value="EF-hand"/>
    <property type="match status" value="2"/>
</dbReference>
<dbReference type="RefSeq" id="XP_005762685.1">
    <property type="nucleotide sequence ID" value="XM_005762628.1"/>
</dbReference>
<dbReference type="SUPFAM" id="SSF47473">
    <property type="entry name" value="EF-hand"/>
    <property type="match status" value="1"/>
</dbReference>
<name>A0A0D3IG71_EMIH1</name>
<dbReference type="PROSITE" id="PS00018">
    <property type="entry name" value="EF_HAND_1"/>
    <property type="match status" value="4"/>
</dbReference>
<dbReference type="Pfam" id="PF13202">
    <property type="entry name" value="EF-hand_5"/>
    <property type="match status" value="2"/>
</dbReference>
<dbReference type="Pfam" id="PF13499">
    <property type="entry name" value="EF-hand_7"/>
    <property type="match status" value="1"/>
</dbReference>
<keyword evidence="2" id="KW-0677">Repeat</keyword>
<dbReference type="InterPro" id="IPR002048">
    <property type="entry name" value="EF_hand_dom"/>
</dbReference>
<evidence type="ECO:0000313" key="6">
    <source>
        <dbReference type="EnsemblProtists" id="EOD10256"/>
    </source>
</evidence>
<dbReference type="InterPro" id="IPR039647">
    <property type="entry name" value="EF_hand_pair_protein_CML-like"/>
</dbReference>
<keyword evidence="1" id="KW-0479">Metal-binding</keyword>
<dbReference type="GO" id="GO:0005509">
    <property type="term" value="F:calcium ion binding"/>
    <property type="evidence" value="ECO:0007669"/>
    <property type="project" value="InterPro"/>
</dbReference>
<organism evidence="6 7">
    <name type="scientific">Emiliania huxleyi (strain CCMP1516)</name>
    <dbReference type="NCBI Taxonomy" id="280463"/>
    <lineage>
        <taxon>Eukaryota</taxon>
        <taxon>Haptista</taxon>
        <taxon>Haptophyta</taxon>
        <taxon>Prymnesiophyceae</taxon>
        <taxon>Isochrysidales</taxon>
        <taxon>Noelaerhabdaceae</taxon>
        <taxon>Emiliania</taxon>
    </lineage>
</organism>
<evidence type="ECO:0000256" key="2">
    <source>
        <dbReference type="ARBA" id="ARBA00022737"/>
    </source>
</evidence>
<dbReference type="AlphaFoldDB" id="A0A0D3IG71"/>
<dbReference type="CDD" id="cd00051">
    <property type="entry name" value="EFh"/>
    <property type="match status" value="3"/>
</dbReference>
<keyword evidence="3" id="KW-0106">Calcium</keyword>
<reference evidence="7" key="1">
    <citation type="journal article" date="2013" name="Nature">
        <title>Pan genome of the phytoplankton Emiliania underpins its global distribution.</title>
        <authorList>
            <person name="Read B.A."/>
            <person name="Kegel J."/>
            <person name="Klute M.J."/>
            <person name="Kuo A."/>
            <person name="Lefebvre S.C."/>
            <person name="Maumus F."/>
            <person name="Mayer C."/>
            <person name="Miller J."/>
            <person name="Monier A."/>
            <person name="Salamov A."/>
            <person name="Young J."/>
            <person name="Aguilar M."/>
            <person name="Claverie J.M."/>
            <person name="Frickenhaus S."/>
            <person name="Gonzalez K."/>
            <person name="Herman E.K."/>
            <person name="Lin Y.C."/>
            <person name="Napier J."/>
            <person name="Ogata H."/>
            <person name="Sarno A.F."/>
            <person name="Shmutz J."/>
            <person name="Schroeder D."/>
            <person name="de Vargas C."/>
            <person name="Verret F."/>
            <person name="von Dassow P."/>
            <person name="Valentin K."/>
            <person name="Van de Peer Y."/>
            <person name="Wheeler G."/>
            <person name="Dacks J.B."/>
            <person name="Delwiche C.F."/>
            <person name="Dyhrman S.T."/>
            <person name="Glockner G."/>
            <person name="John U."/>
            <person name="Richards T."/>
            <person name="Worden A.Z."/>
            <person name="Zhang X."/>
            <person name="Grigoriev I.V."/>
            <person name="Allen A.E."/>
            <person name="Bidle K."/>
            <person name="Borodovsky M."/>
            <person name="Bowler C."/>
            <person name="Brownlee C."/>
            <person name="Cock J.M."/>
            <person name="Elias M."/>
            <person name="Gladyshev V.N."/>
            <person name="Groth M."/>
            <person name="Guda C."/>
            <person name="Hadaegh A."/>
            <person name="Iglesias-Rodriguez M.D."/>
            <person name="Jenkins J."/>
            <person name="Jones B.M."/>
            <person name="Lawson T."/>
            <person name="Leese F."/>
            <person name="Lindquist E."/>
            <person name="Lobanov A."/>
            <person name="Lomsadze A."/>
            <person name="Malik S.B."/>
            <person name="Marsh M.E."/>
            <person name="Mackinder L."/>
            <person name="Mock T."/>
            <person name="Mueller-Roeber B."/>
            <person name="Pagarete A."/>
            <person name="Parker M."/>
            <person name="Probert I."/>
            <person name="Quesneville H."/>
            <person name="Raines C."/>
            <person name="Rensing S.A."/>
            <person name="Riano-Pachon D.M."/>
            <person name="Richier S."/>
            <person name="Rokitta S."/>
            <person name="Shiraiwa Y."/>
            <person name="Soanes D.M."/>
            <person name="van der Giezen M."/>
            <person name="Wahlund T.M."/>
            <person name="Williams B."/>
            <person name="Wilson W."/>
            <person name="Wolfe G."/>
            <person name="Wurch L.L."/>
        </authorList>
    </citation>
    <scope>NUCLEOTIDE SEQUENCE</scope>
</reference>
<dbReference type="PANTHER" id="PTHR10891">
    <property type="entry name" value="EF-HAND CALCIUM-BINDING DOMAIN CONTAINING PROTEIN"/>
    <property type="match status" value="1"/>
</dbReference>
<feature type="domain" description="EF-hand" evidence="5">
    <location>
        <begin position="88"/>
        <end position="118"/>
    </location>
</feature>
<dbReference type="InterPro" id="IPR011992">
    <property type="entry name" value="EF-hand-dom_pair"/>
</dbReference>
<feature type="chain" id="PRO_5044254629" description="EF-hand domain-containing protein" evidence="4">
    <location>
        <begin position="25"/>
        <end position="208"/>
    </location>
</feature>
<evidence type="ECO:0000259" key="5">
    <source>
        <dbReference type="PROSITE" id="PS50222"/>
    </source>
</evidence>
<dbReference type="PROSITE" id="PS50222">
    <property type="entry name" value="EF_HAND_2"/>
    <property type="match status" value="3"/>
</dbReference>
<dbReference type="Proteomes" id="UP000013827">
    <property type="component" value="Unassembled WGS sequence"/>
</dbReference>
<evidence type="ECO:0000256" key="1">
    <source>
        <dbReference type="ARBA" id="ARBA00022723"/>
    </source>
</evidence>
<accession>A0A0D3IG71</accession>
<keyword evidence="4" id="KW-0732">Signal</keyword>
<dbReference type="GeneID" id="17256410"/>
<feature type="signal peptide" evidence="4">
    <location>
        <begin position="1"/>
        <end position="24"/>
    </location>
</feature>
<dbReference type="PaxDb" id="2903-EOD10256"/>
<proteinExistence type="predicted"/>
<evidence type="ECO:0000256" key="4">
    <source>
        <dbReference type="SAM" id="SignalP"/>
    </source>
</evidence>
<protein>
    <recommendedName>
        <fullName evidence="5">EF-hand domain-containing protein</fullName>
    </recommendedName>
</protein>
<dbReference type="InterPro" id="IPR018247">
    <property type="entry name" value="EF_Hand_1_Ca_BS"/>
</dbReference>